<dbReference type="Pfam" id="PF00535">
    <property type="entry name" value="Glycos_transf_2"/>
    <property type="match status" value="1"/>
</dbReference>
<dbReference type="SUPFAM" id="SSF53448">
    <property type="entry name" value="Nucleotide-diphospho-sugar transferases"/>
    <property type="match status" value="1"/>
</dbReference>
<dbReference type="AlphaFoldDB" id="A0ABD4REU7"/>
<dbReference type="GO" id="GO:0016757">
    <property type="term" value="F:glycosyltransferase activity"/>
    <property type="evidence" value="ECO:0007669"/>
    <property type="project" value="UniProtKB-KW"/>
</dbReference>
<dbReference type="InterPro" id="IPR029044">
    <property type="entry name" value="Nucleotide-diphossugar_trans"/>
</dbReference>
<feature type="domain" description="Glycosyltransferase 2-like" evidence="3">
    <location>
        <begin position="5"/>
        <end position="150"/>
    </location>
</feature>
<evidence type="ECO:0000313" key="5">
    <source>
        <dbReference type="Proteomes" id="UP000775179"/>
    </source>
</evidence>
<evidence type="ECO:0000256" key="1">
    <source>
        <dbReference type="ARBA" id="ARBA00022676"/>
    </source>
</evidence>
<organism evidence="4 5">
    <name type="scientific">Clostridium chauvoei</name>
    <dbReference type="NCBI Taxonomy" id="46867"/>
    <lineage>
        <taxon>Bacteria</taxon>
        <taxon>Bacillati</taxon>
        <taxon>Bacillota</taxon>
        <taxon>Clostridia</taxon>
        <taxon>Eubacteriales</taxon>
        <taxon>Clostridiaceae</taxon>
        <taxon>Clostridium</taxon>
    </lineage>
</organism>
<dbReference type="EMBL" id="JAIFTX010000003">
    <property type="protein sequence ID" value="MBX7289805.1"/>
    <property type="molecule type" value="Genomic_DNA"/>
</dbReference>
<dbReference type="CDD" id="cd00761">
    <property type="entry name" value="Glyco_tranf_GTA_type"/>
    <property type="match status" value="1"/>
</dbReference>
<sequence length="331" mass="38857">MKKITVVVPVYNCEKYIESTLESICNQTISNDIKIIAVNDGSKDNSRDIIKEKFKNRVTIIDKENGGVSSARNVAIENCDTEYIAFVDSDDLIKKDMFEKLYKNLKNNNSDVSICGFRKCTEEMETIEEVIVSKEESITGNEAVKLFLKYKTNGYVWGKLYKTSIFKDNNLRFTDQLYEDSIFIYKLYKLCNKISFVKESLYDYIQRPGSLTKINRPEASLDLLKNVEYIHKDIDNEFSEAEKIYMLITLSESYSHYCYNKIYSKKHNTKLMGYGDFLEKIKKYKSKITIPFILFNKDLSLMSKVRYMLFKLNLLYLVYATLFRNKFEEKV</sequence>
<dbReference type="Gene3D" id="3.90.550.10">
    <property type="entry name" value="Spore Coat Polysaccharide Biosynthesis Protein SpsA, Chain A"/>
    <property type="match status" value="1"/>
</dbReference>
<dbReference type="Proteomes" id="UP000775179">
    <property type="component" value="Unassembled WGS sequence"/>
</dbReference>
<keyword evidence="2 4" id="KW-0808">Transferase</keyword>
<dbReference type="PANTHER" id="PTHR22916">
    <property type="entry name" value="GLYCOSYLTRANSFERASE"/>
    <property type="match status" value="1"/>
</dbReference>
<dbReference type="GeneID" id="66300963"/>
<dbReference type="RefSeq" id="WP_021874951.1">
    <property type="nucleotide sequence ID" value="NZ_CP018624.1"/>
</dbReference>
<dbReference type="KEGG" id="cchv:BTM20_03735"/>
<keyword evidence="1 4" id="KW-0328">Glycosyltransferase</keyword>
<evidence type="ECO:0000313" key="4">
    <source>
        <dbReference type="EMBL" id="MBX7289805.1"/>
    </source>
</evidence>
<accession>A0ABD4REU7</accession>
<dbReference type="PANTHER" id="PTHR22916:SF51">
    <property type="entry name" value="GLYCOSYLTRANSFERASE EPSH-RELATED"/>
    <property type="match status" value="1"/>
</dbReference>
<comment type="caution">
    <text evidence="4">The sequence shown here is derived from an EMBL/GenBank/DDBJ whole genome shotgun (WGS) entry which is preliminary data.</text>
</comment>
<dbReference type="InterPro" id="IPR001173">
    <property type="entry name" value="Glyco_trans_2-like"/>
</dbReference>
<evidence type="ECO:0000256" key="2">
    <source>
        <dbReference type="ARBA" id="ARBA00022679"/>
    </source>
</evidence>
<name>A0ABD4REU7_9CLOT</name>
<gene>
    <name evidence="4" type="ORF">K4H94_01900</name>
</gene>
<reference evidence="4 5" key="1">
    <citation type="submission" date="2021-08" db="EMBL/GenBank/DDBJ databases">
        <title>Genome sequence analysis of Clostridium chauvoei strains of European origin and evaluation of typing options for outbreak investigations.</title>
        <authorList>
            <person name="Abdel-Glil M."/>
            <person name="Thomas P."/>
            <person name="Seyboldt C."/>
        </authorList>
    </citation>
    <scope>NUCLEOTIDE SEQUENCE [LARGE SCALE GENOMIC DNA]</scope>
    <source>
        <strain evidence="4 5">S0260-09</strain>
    </source>
</reference>
<evidence type="ECO:0000259" key="3">
    <source>
        <dbReference type="Pfam" id="PF00535"/>
    </source>
</evidence>
<dbReference type="EC" id="2.4.-.-" evidence="4"/>
<proteinExistence type="predicted"/>
<protein>
    <submittedName>
        <fullName evidence="4">Glycosyltransferase</fullName>
        <ecNumber evidence="4">2.4.-.-</ecNumber>
    </submittedName>
</protein>